<accession>A0A0F9VL89</accession>
<dbReference type="AlphaFoldDB" id="A0A0F9VL89"/>
<dbReference type="EMBL" id="LAZR01000497">
    <property type="protein sequence ID" value="KKN66568.1"/>
    <property type="molecule type" value="Genomic_DNA"/>
</dbReference>
<proteinExistence type="predicted"/>
<protein>
    <recommendedName>
        <fullName evidence="2">DUF559 domain-containing protein</fullName>
    </recommendedName>
</protein>
<evidence type="ECO:0000313" key="1">
    <source>
        <dbReference type="EMBL" id="KKN66568.1"/>
    </source>
</evidence>
<organism evidence="1">
    <name type="scientific">marine sediment metagenome</name>
    <dbReference type="NCBI Taxonomy" id="412755"/>
    <lineage>
        <taxon>unclassified sequences</taxon>
        <taxon>metagenomes</taxon>
        <taxon>ecological metagenomes</taxon>
    </lineage>
</organism>
<dbReference type="Gene3D" id="3.40.960.10">
    <property type="entry name" value="VSR Endonuclease"/>
    <property type="match status" value="1"/>
</dbReference>
<evidence type="ECO:0008006" key="2">
    <source>
        <dbReference type="Google" id="ProtNLM"/>
    </source>
</evidence>
<gene>
    <name evidence="1" type="ORF">LCGC14_0470370</name>
</gene>
<sequence length="117" mass="14396">MSKLSDEVYDKFREWYPHFTIRKEHYVNYKGSRLFFDFFIKELNLLIECQGQQHYEFNKHFHGDKLVFLDSKARDNLKIEYAEENRMALMLIRYNDKIEYRLMQSNIMKAILKVKLS</sequence>
<comment type="caution">
    <text evidence="1">The sequence shown here is derived from an EMBL/GenBank/DDBJ whole genome shotgun (WGS) entry which is preliminary data.</text>
</comment>
<reference evidence="1" key="1">
    <citation type="journal article" date="2015" name="Nature">
        <title>Complex archaea that bridge the gap between prokaryotes and eukaryotes.</title>
        <authorList>
            <person name="Spang A."/>
            <person name="Saw J.H."/>
            <person name="Jorgensen S.L."/>
            <person name="Zaremba-Niedzwiedzka K."/>
            <person name="Martijn J."/>
            <person name="Lind A.E."/>
            <person name="van Eijk R."/>
            <person name="Schleper C."/>
            <person name="Guy L."/>
            <person name="Ettema T.J."/>
        </authorList>
    </citation>
    <scope>NUCLEOTIDE SEQUENCE</scope>
</reference>
<name>A0A0F9VL89_9ZZZZ</name>